<feature type="signal peptide" evidence="1">
    <location>
        <begin position="1"/>
        <end position="20"/>
    </location>
</feature>
<evidence type="ECO:0000259" key="2">
    <source>
        <dbReference type="Pfam" id="PF12245"/>
    </source>
</evidence>
<dbReference type="Pfam" id="PF12245">
    <property type="entry name" value="Big_3_2"/>
    <property type="match status" value="1"/>
</dbReference>
<evidence type="ECO:0000259" key="4">
    <source>
        <dbReference type="Pfam" id="PF13752"/>
    </source>
</evidence>
<feature type="domain" description="Ig-like" evidence="2">
    <location>
        <begin position="167"/>
        <end position="253"/>
    </location>
</feature>
<evidence type="ECO:0000259" key="3">
    <source>
        <dbReference type="Pfam" id="PF13750"/>
    </source>
</evidence>
<proteinExistence type="predicted"/>
<organism evidence="5 6">
    <name type="scientific">Photobacterium angustum</name>
    <dbReference type="NCBI Taxonomy" id="661"/>
    <lineage>
        <taxon>Bacteria</taxon>
        <taxon>Pseudomonadati</taxon>
        <taxon>Pseudomonadota</taxon>
        <taxon>Gammaproteobacteria</taxon>
        <taxon>Vibrionales</taxon>
        <taxon>Vibrionaceae</taxon>
        <taxon>Photobacterium</taxon>
    </lineage>
</organism>
<accession>A0ABX5H248</accession>
<evidence type="ECO:0000256" key="1">
    <source>
        <dbReference type="SAM" id="SignalP"/>
    </source>
</evidence>
<feature type="domain" description="Ig-like" evidence="3">
    <location>
        <begin position="567"/>
        <end position="721"/>
    </location>
</feature>
<protein>
    <submittedName>
        <fullName evidence="5">DUF4165 domain-containing protein</fullName>
    </submittedName>
</protein>
<dbReference type="EMBL" id="PYOU01000014">
    <property type="protein sequence ID" value="PSX07048.1"/>
    <property type="molecule type" value="Genomic_DNA"/>
</dbReference>
<keyword evidence="1" id="KW-0732">Signal</keyword>
<gene>
    <name evidence="5" type="ORF">C0W27_15885</name>
</gene>
<name>A0ABX5H248_PHOAN</name>
<sequence length="826" mass="91474">MKAALPVFSALSLFSAFANAELIEYRYVAPNNVDSHRQVTNPQYINSKANLSILASGGLDRTITLNVIKGSKTIYTKRSKRIGVNDRHVSGKGESYYGILFDDIPTLSDGQYTITETLNALDGSLLNESSAILHIDTIPPTVSDNIEHGGDYNRTAHDGKPVWSSVHHRFIRLNNVADDNTGIAKASFVATAKDGQRSGEVIRTGDMKYFPVDSIAQIGNGSMGTSSWAVPHYYQGRVDYRFILEDRAGNETTKTLHVYINSDCPTKPVLVAYQDPSYSGSFMGQPNMRPLGQDIVIRSNPTRLLYKLPKDQYHRFPEGKIYGGWPVGLSEQYITESGRYAYFAINDIPILMNGLADWPARGWTNSSTWRCNGMGVADQGYNFSFAPDAKAPTTKNIEAYINGYGWVGKDFGFKTSLDVPLDTKISKIRATGEPRGYAQTFTIYGQTCEIPTGSTQCTVNVALDYNKKGTANYYHNWNGIAKKGVPSLYHRIGYTWEWDADLPIFAGGIKHDDRNKSVDFNVISRFSGSTWNRVRLENAGLKIINRSTGAELIINGSLKTQGDNSIVTADYSTLSDSGDYSISAFATDLYGNQMLQHLFDTGIDGTPPVISLSVNQQEFEQGQLVLGLESLSFQLADASAVSVKSIQLKGGPTADHVFLAWSRLNGSNANAYVLEYPRLFPSLEPDEIYHLEITAEDYFGNETTEEFEFTYLPNNLIRMKTVDVLPVPENLLDVNNKPLIYIESNELRTDEGELAKGLQDIIFTVRKDADISLTVNEQVIQAGESKTVQVPINNDRGVLKIPVYPSDNAEGSAKFLFEIFEIKSTL</sequence>
<dbReference type="Proteomes" id="UP000240989">
    <property type="component" value="Unassembled WGS sequence"/>
</dbReference>
<dbReference type="Pfam" id="PF13752">
    <property type="entry name" value="DUF4165"/>
    <property type="match status" value="1"/>
</dbReference>
<evidence type="ECO:0000313" key="6">
    <source>
        <dbReference type="Proteomes" id="UP000240989"/>
    </source>
</evidence>
<dbReference type="Pfam" id="PF13750">
    <property type="entry name" value="Big_3_3"/>
    <property type="match status" value="1"/>
</dbReference>
<feature type="domain" description="DUF4165" evidence="4">
    <location>
        <begin position="18"/>
        <end position="137"/>
    </location>
</feature>
<evidence type="ECO:0000313" key="5">
    <source>
        <dbReference type="EMBL" id="PSX07048.1"/>
    </source>
</evidence>
<dbReference type="InterPro" id="IPR022038">
    <property type="entry name" value="Ig-like_bact"/>
</dbReference>
<keyword evidence="6" id="KW-1185">Reference proteome</keyword>
<reference evidence="5 6" key="1">
    <citation type="submission" date="2018-01" db="EMBL/GenBank/DDBJ databases">
        <title>Whole genome sequencing of Histamine producing bacteria.</title>
        <authorList>
            <person name="Butler K."/>
        </authorList>
    </citation>
    <scope>NUCLEOTIDE SEQUENCE [LARGE SCALE GENOMIC DNA]</scope>
    <source>
        <strain evidence="5 6">A6-1</strain>
    </source>
</reference>
<feature type="chain" id="PRO_5045540398" evidence="1">
    <location>
        <begin position="21"/>
        <end position="826"/>
    </location>
</feature>
<dbReference type="InterPro" id="IPR025429">
    <property type="entry name" value="DUF4165"/>
</dbReference>
<comment type="caution">
    <text evidence="5">The sequence shown here is derived from an EMBL/GenBank/DDBJ whole genome shotgun (WGS) entry which is preliminary data.</text>
</comment>